<gene>
    <name evidence="11" type="primary">atp8</name>
</gene>
<evidence type="ECO:0000256" key="2">
    <source>
        <dbReference type="ARBA" id="ARBA00022692"/>
    </source>
</evidence>
<reference evidence="11" key="1">
    <citation type="journal article" date="2021" name="Front. Microbiol.">
        <title>Large Differences in the Haptophyte Phaeocystis globosa Mitochondrial Genomes Driven by Repeat Amplifications.</title>
        <authorList>
            <person name="Song H."/>
            <person name="Chen Y."/>
            <person name="Liu F."/>
            <person name="Chen N."/>
        </authorList>
    </citation>
    <scope>NUCLEOTIDE SEQUENCE</scope>
    <source>
        <strain evidence="11">CNS00069</strain>
        <strain evidence="13">CNS00087</strain>
        <strain evidence="9">CNS00262</strain>
        <strain evidence="10">CNS00266</strain>
    </source>
</reference>
<evidence type="ECO:0000256" key="5">
    <source>
        <dbReference type="ARBA" id="ARBA00023136"/>
    </source>
</evidence>
<dbReference type="EMBL" id="MW435865">
    <property type="protein sequence ID" value="QST19813.1"/>
    <property type="molecule type" value="Genomic_DNA"/>
</dbReference>
<proteinExistence type="predicted"/>
<keyword evidence="4 11" id="KW-0496">Mitochondrion</keyword>
<feature type="domain" description="ATP synthase YMF19-like N-terminal" evidence="8">
    <location>
        <begin position="2"/>
        <end position="56"/>
    </location>
</feature>
<evidence type="ECO:0000313" key="9">
    <source>
        <dbReference type="EMBL" id="QST19737.1"/>
    </source>
</evidence>
<accession>A0A8A1RXK0</accession>
<reference evidence="12" key="2">
    <citation type="submission" date="2021-01" db="EMBL/GenBank/DDBJ databases">
        <title>Comparative mitochondrial genomics of the harmful algal bloom species Phaeocystis globosa: repeat region and gene arrangement.</title>
        <authorList>
            <person name="Song H."/>
            <person name="Chen N."/>
        </authorList>
    </citation>
    <scope>NUCLEOTIDE SEQUENCE</scope>
    <source>
        <strain evidence="12">CNS00070</strain>
    </source>
</reference>
<evidence type="ECO:0000313" key="12">
    <source>
        <dbReference type="EMBL" id="QST19794.1"/>
    </source>
</evidence>
<evidence type="ECO:0000313" key="10">
    <source>
        <dbReference type="EMBL" id="QST19756.1"/>
    </source>
</evidence>
<dbReference type="GO" id="GO:0006754">
    <property type="term" value="P:ATP biosynthetic process"/>
    <property type="evidence" value="ECO:0007669"/>
    <property type="project" value="UniProtKB-KW"/>
</dbReference>
<sequence length="132" mass="15379">MPQFDLFTFSAQIFWALFFFIVLYLSFIYYLIPSISTTLKVRSRKLKLQSAAQTFSSVSVSENVPLDLYVNTKLNPEAFFIASDYRLFLSYWKFMDSLPLGNTLVASLKRFKFSNSLKNSKSFIFLEACLFH</sequence>
<dbReference type="InterPro" id="IPR003319">
    <property type="entry name" value="YMF19-like_N"/>
</dbReference>
<evidence type="ECO:0000256" key="3">
    <source>
        <dbReference type="ARBA" id="ARBA00022989"/>
    </source>
</evidence>
<evidence type="ECO:0000256" key="7">
    <source>
        <dbReference type="SAM" id="Phobius"/>
    </source>
</evidence>
<dbReference type="GO" id="GO:0031966">
    <property type="term" value="C:mitochondrial membrane"/>
    <property type="evidence" value="ECO:0007669"/>
    <property type="project" value="UniProtKB-SubCell"/>
</dbReference>
<organism evidence="11">
    <name type="scientific">Phaeocystis globosa</name>
    <dbReference type="NCBI Taxonomy" id="33658"/>
    <lineage>
        <taxon>Eukaryota</taxon>
        <taxon>Haptista</taxon>
        <taxon>Haptophyta</taxon>
        <taxon>Prymnesiophyceae</taxon>
        <taxon>Phaeocystales</taxon>
        <taxon>Phaeocystaceae</taxon>
        <taxon>Phaeocystis</taxon>
    </lineage>
</organism>
<keyword evidence="5 7" id="KW-0472">Membrane</keyword>
<evidence type="ECO:0000256" key="4">
    <source>
        <dbReference type="ARBA" id="ARBA00023128"/>
    </source>
</evidence>
<evidence type="ECO:0000313" key="11">
    <source>
        <dbReference type="EMBL" id="QST19775.1"/>
    </source>
</evidence>
<evidence type="ECO:0000256" key="1">
    <source>
        <dbReference type="ARBA" id="ARBA00004325"/>
    </source>
</evidence>
<dbReference type="EMBL" id="MW435863">
    <property type="protein sequence ID" value="QST19775.1"/>
    <property type="molecule type" value="Genomic_DNA"/>
</dbReference>
<evidence type="ECO:0000259" key="8">
    <source>
        <dbReference type="Pfam" id="PF02326"/>
    </source>
</evidence>
<dbReference type="EMBL" id="MW435861">
    <property type="protein sequence ID" value="QST19737.1"/>
    <property type="molecule type" value="Genomic_DNA"/>
</dbReference>
<comment type="subcellular location">
    <subcellularLocation>
        <location evidence="1">Mitochondrion membrane</location>
    </subcellularLocation>
</comment>
<protein>
    <submittedName>
        <fullName evidence="11">ATP synthase F0 subunit 8</fullName>
    </submittedName>
</protein>
<geneLocation type="mitochondrion" evidence="11"/>
<evidence type="ECO:0000256" key="6">
    <source>
        <dbReference type="ARBA" id="ARBA00023310"/>
    </source>
</evidence>
<keyword evidence="3 7" id="KW-1133">Transmembrane helix</keyword>
<dbReference type="Pfam" id="PF02326">
    <property type="entry name" value="YMF19"/>
    <property type="match status" value="1"/>
</dbReference>
<evidence type="ECO:0000313" key="13">
    <source>
        <dbReference type="EMBL" id="QST19813.1"/>
    </source>
</evidence>
<dbReference type="AlphaFoldDB" id="A0A8A1RXK0"/>
<dbReference type="EMBL" id="MW435864">
    <property type="protein sequence ID" value="QST19794.1"/>
    <property type="molecule type" value="Genomic_DNA"/>
</dbReference>
<keyword evidence="6" id="KW-0066">ATP synthesis</keyword>
<keyword evidence="2 7" id="KW-0812">Transmembrane</keyword>
<name>A0A8A1RXK0_9EUKA</name>
<feature type="transmembrane region" description="Helical" evidence="7">
    <location>
        <begin position="12"/>
        <end position="32"/>
    </location>
</feature>
<dbReference type="EMBL" id="MW435862">
    <property type="protein sequence ID" value="QST19756.1"/>
    <property type="molecule type" value="Genomic_DNA"/>
</dbReference>